<dbReference type="WBParaSite" id="PS1159_v2.g23211.t1">
    <property type="protein sequence ID" value="PS1159_v2.g23211.t1"/>
    <property type="gene ID" value="PS1159_v2.g23211"/>
</dbReference>
<proteinExistence type="predicted"/>
<sequence>MSLKKEKEMVEIGLLVLSRRAIPFIAEKLASAAQQVRSRLYVRIDPQRSPTELRQLIPTIYLYASQKCSNLDVRVLLNEKLDGDYGIFLHELNERDEEGSPNLEPKPFKHVCLGGTFDRLHNGHKVLLSTAALLSDKITCGVTGGD</sequence>
<evidence type="ECO:0000313" key="2">
    <source>
        <dbReference type="WBParaSite" id="PS1159_v2.g23211.t1"/>
    </source>
</evidence>
<reference evidence="2" key="1">
    <citation type="submission" date="2022-11" db="UniProtKB">
        <authorList>
            <consortium name="WormBaseParasite"/>
        </authorList>
    </citation>
    <scope>IDENTIFICATION</scope>
</reference>
<name>A0AC35G1T7_9BILA</name>
<dbReference type="Proteomes" id="UP000887580">
    <property type="component" value="Unplaced"/>
</dbReference>
<organism evidence="1 2">
    <name type="scientific">Panagrolaimus sp. PS1159</name>
    <dbReference type="NCBI Taxonomy" id="55785"/>
    <lineage>
        <taxon>Eukaryota</taxon>
        <taxon>Metazoa</taxon>
        <taxon>Ecdysozoa</taxon>
        <taxon>Nematoda</taxon>
        <taxon>Chromadorea</taxon>
        <taxon>Rhabditida</taxon>
        <taxon>Tylenchina</taxon>
        <taxon>Panagrolaimomorpha</taxon>
        <taxon>Panagrolaimoidea</taxon>
        <taxon>Panagrolaimidae</taxon>
        <taxon>Panagrolaimus</taxon>
    </lineage>
</organism>
<protein>
    <submittedName>
        <fullName evidence="2">Cytidyltransferase-like domain-containing protein</fullName>
    </submittedName>
</protein>
<evidence type="ECO:0000313" key="1">
    <source>
        <dbReference type="Proteomes" id="UP000887580"/>
    </source>
</evidence>
<accession>A0AC35G1T7</accession>